<dbReference type="AlphaFoldDB" id="A0A0E2LRZ8"/>
<evidence type="ECO:0000256" key="1">
    <source>
        <dbReference type="SAM" id="MobiDB-lite"/>
    </source>
</evidence>
<name>A0A0E2LRZ8_PORGN</name>
<dbReference type="EMBL" id="AWUW01000041">
    <property type="protein sequence ID" value="ERJ67853.1"/>
    <property type="molecule type" value="Genomic_DNA"/>
</dbReference>
<accession>A0A0E2LRZ8</accession>
<evidence type="ECO:0000313" key="3">
    <source>
        <dbReference type="Proteomes" id="UP000016630"/>
    </source>
</evidence>
<sequence>MVYIQIVRQSSKEYIPSNKSPFSRIFHLAFPHTFSCLFRMILSSSSLLKTFLAVFYPKNSFFPHPSQADIQAVITERHKKPTRKMPRRKGSQNTQNQDDLACNNEKYISFAVKYHQ</sequence>
<comment type="caution">
    <text evidence="2">The sequence shown here is derived from an EMBL/GenBank/DDBJ whole genome shotgun (WGS) entry which is preliminary data.</text>
</comment>
<evidence type="ECO:0000313" key="2">
    <source>
        <dbReference type="EMBL" id="ERJ67853.1"/>
    </source>
</evidence>
<organism evidence="2 3">
    <name type="scientific">Porphyromonas gingivalis F0570</name>
    <dbReference type="NCBI Taxonomy" id="1227271"/>
    <lineage>
        <taxon>Bacteria</taxon>
        <taxon>Pseudomonadati</taxon>
        <taxon>Bacteroidota</taxon>
        <taxon>Bacteroidia</taxon>
        <taxon>Bacteroidales</taxon>
        <taxon>Porphyromonadaceae</taxon>
        <taxon>Porphyromonas</taxon>
    </lineage>
</organism>
<reference evidence="2 3" key="1">
    <citation type="submission" date="2013-06" db="EMBL/GenBank/DDBJ databases">
        <authorList>
            <person name="Weinstock G."/>
            <person name="Sodergren E."/>
            <person name="Lobos E.A."/>
            <person name="Fulton L."/>
            <person name="Fulton R."/>
            <person name="Courtney L."/>
            <person name="Fronick C."/>
            <person name="O'Laughlin M."/>
            <person name="Godfrey J."/>
            <person name="Wilson R.M."/>
            <person name="Miner T."/>
            <person name="Farmer C."/>
            <person name="Delehaunty K."/>
            <person name="Cordes M."/>
            <person name="Minx P."/>
            <person name="Tomlinson C."/>
            <person name="Chen J."/>
            <person name="Wollam A."/>
            <person name="Pepin K.H."/>
            <person name="Bhonagiri V."/>
            <person name="Zhang X."/>
            <person name="Warren W."/>
            <person name="Mitreva M."/>
            <person name="Mardis E.R."/>
            <person name="Wilson R.K."/>
        </authorList>
    </citation>
    <scope>NUCLEOTIDE SEQUENCE [LARGE SCALE GENOMIC DNA]</scope>
    <source>
        <strain evidence="2 3">F0570</strain>
    </source>
</reference>
<proteinExistence type="predicted"/>
<dbReference type="Proteomes" id="UP000016630">
    <property type="component" value="Unassembled WGS sequence"/>
</dbReference>
<feature type="region of interest" description="Disordered" evidence="1">
    <location>
        <begin position="77"/>
        <end position="100"/>
    </location>
</feature>
<gene>
    <name evidence="2" type="ORF">HMPREF1555_00696</name>
</gene>
<feature type="compositionally biased region" description="Basic residues" evidence="1">
    <location>
        <begin position="77"/>
        <end position="90"/>
    </location>
</feature>
<dbReference type="HOGENOM" id="CLU_148654_0_0_10"/>
<protein>
    <submittedName>
        <fullName evidence="2">Uncharacterized protein</fullName>
    </submittedName>
</protein>